<dbReference type="Pfam" id="PF00902">
    <property type="entry name" value="TatC"/>
    <property type="match status" value="1"/>
</dbReference>
<feature type="transmembrane region" description="Helical" evidence="5">
    <location>
        <begin position="171"/>
        <end position="191"/>
    </location>
</feature>
<geneLocation type="mitochondrion" evidence="6"/>
<dbReference type="InterPro" id="IPR002033">
    <property type="entry name" value="TatC"/>
</dbReference>
<keyword evidence="3 5" id="KW-1133">Transmembrane helix</keyword>
<sequence length="252" mass="31265">MLNFKKFLILFYTTEIFYRFIYILFSFCICLIITFYYIELLMLLETYPFLKFTNKKFIITHTTDLINSIWYLTFSTSFFLIFPLFFYHIINFAKAGWYEYQTIFAEKLLHFPLIMCYSFVFFCYYSFFPSILNFLTQWDLVTINSVLNIEIEFRVLNYIEWILMLRNSFAFLIYIIYILILQFSFFIFLIDIYKIMKFHRKKFCFLTITYLFILMPSDIFLQFFTIIIIFIIYELNFFIICYKIYNSKYANY</sequence>
<feature type="transmembrane region" description="Helical" evidence="5">
    <location>
        <begin position="20"/>
        <end position="38"/>
    </location>
</feature>
<evidence type="ECO:0000313" key="6">
    <source>
        <dbReference type="EMBL" id="AHX02491.1"/>
    </source>
</evidence>
<evidence type="ECO:0000256" key="2">
    <source>
        <dbReference type="ARBA" id="ARBA00022692"/>
    </source>
</evidence>
<dbReference type="EMBL" id="KJ398161">
    <property type="protein sequence ID" value="AHX02491.1"/>
    <property type="molecule type" value="Genomic_DNA"/>
</dbReference>
<keyword evidence="2 5" id="KW-0812">Transmembrane</keyword>
<evidence type="ECO:0000256" key="5">
    <source>
        <dbReference type="SAM" id="Phobius"/>
    </source>
</evidence>
<keyword evidence="6" id="KW-0496">Mitochondrion</keyword>
<feature type="transmembrane region" description="Helical" evidence="5">
    <location>
        <begin position="108"/>
        <end position="128"/>
    </location>
</feature>
<dbReference type="AlphaFoldDB" id="A0A0E3DBK7"/>
<gene>
    <name evidence="6" type="primary">secY</name>
    <name evidence="6" type="ORF">Rique.mt.42</name>
</gene>
<evidence type="ECO:0000256" key="1">
    <source>
        <dbReference type="ARBA" id="ARBA00004141"/>
    </source>
</evidence>
<evidence type="ECO:0000256" key="3">
    <source>
        <dbReference type="ARBA" id="ARBA00022989"/>
    </source>
</evidence>
<reference evidence="6" key="1">
    <citation type="submission" date="2014-02" db="EMBL/GenBank/DDBJ databases">
        <title>Complete mitochondrion genomes reveal florideophycean red algal diversity.</title>
        <authorList>
            <person name="Yang E.C."/>
            <person name="Yoon H.S."/>
        </authorList>
    </citation>
    <scope>NUCLEOTIDE SEQUENCE</scope>
</reference>
<keyword evidence="4 5" id="KW-0472">Membrane</keyword>
<comment type="subcellular location">
    <subcellularLocation>
        <location evidence="1">Membrane</location>
        <topology evidence="1">Multi-pass membrane protein</topology>
    </subcellularLocation>
</comment>
<accession>A0A0E3DBK7</accession>
<protein>
    <submittedName>
        <fullName evidence="6">SecY</fullName>
    </submittedName>
</protein>
<proteinExistence type="predicted"/>
<feature type="transmembrane region" description="Helical" evidence="5">
    <location>
        <begin position="203"/>
        <end position="220"/>
    </location>
</feature>
<evidence type="ECO:0000256" key="4">
    <source>
        <dbReference type="ARBA" id="ARBA00023136"/>
    </source>
</evidence>
<feature type="transmembrane region" description="Helical" evidence="5">
    <location>
        <begin position="69"/>
        <end position="87"/>
    </location>
</feature>
<dbReference type="GO" id="GO:0016020">
    <property type="term" value="C:membrane"/>
    <property type="evidence" value="ECO:0007669"/>
    <property type="project" value="UniProtKB-SubCell"/>
</dbReference>
<name>A0A0E3DBK7_9FLOR</name>
<feature type="transmembrane region" description="Helical" evidence="5">
    <location>
        <begin position="226"/>
        <end position="245"/>
    </location>
</feature>
<organism evidence="6">
    <name type="scientific">Riquetophycus sp. HSY-2014a</name>
    <dbReference type="NCBI Taxonomy" id="1488470"/>
    <lineage>
        <taxon>Eukaryota</taxon>
        <taxon>Rhodophyta</taxon>
        <taxon>Florideophyceae</taxon>
        <taxon>Rhodymeniophycidae</taxon>
        <taxon>Peyssonneliales</taxon>
        <taxon>Peyssonneliaceae</taxon>
        <taxon>Riquetophycus</taxon>
    </lineage>
</organism>